<dbReference type="AlphaFoldDB" id="A0A066Z4U6"/>
<keyword evidence="5" id="KW-1185">Reference proteome</keyword>
<evidence type="ECO:0000256" key="2">
    <source>
        <dbReference type="SAM" id="MobiDB-lite"/>
    </source>
</evidence>
<dbReference type="PANTHER" id="PTHR32097:SF4">
    <property type="entry name" value="GENERAL STRESS PROTEIN 16U"/>
    <property type="match status" value="1"/>
</dbReference>
<dbReference type="Gene3D" id="2.60.60.30">
    <property type="entry name" value="sav2460 like domains"/>
    <property type="match status" value="1"/>
</dbReference>
<dbReference type="CDD" id="cd06974">
    <property type="entry name" value="TerD_like"/>
    <property type="match status" value="1"/>
</dbReference>
<dbReference type="InterPro" id="IPR003325">
    <property type="entry name" value="TerD"/>
</dbReference>
<dbReference type="EMBL" id="JNBY01000045">
    <property type="protein sequence ID" value="KDN87249.1"/>
    <property type="molecule type" value="Genomic_DNA"/>
</dbReference>
<feature type="compositionally biased region" description="Basic residues" evidence="2">
    <location>
        <begin position="209"/>
        <end position="239"/>
    </location>
</feature>
<evidence type="ECO:0000313" key="5">
    <source>
        <dbReference type="Proteomes" id="UP000027178"/>
    </source>
</evidence>
<protein>
    <recommendedName>
        <fullName evidence="3">TerD domain-containing protein</fullName>
    </recommendedName>
</protein>
<feature type="compositionally biased region" description="Basic residues" evidence="2">
    <location>
        <begin position="327"/>
        <end position="346"/>
    </location>
</feature>
<dbReference type="PATRIC" id="fig|1348663.4.peg.973"/>
<evidence type="ECO:0000259" key="3">
    <source>
        <dbReference type="Pfam" id="PF02342"/>
    </source>
</evidence>
<comment type="similarity">
    <text evidence="1">Belongs to the CAPAB/TerDEXZ family.</text>
</comment>
<feature type="region of interest" description="Disordered" evidence="2">
    <location>
        <begin position="195"/>
        <end position="388"/>
    </location>
</feature>
<dbReference type="Pfam" id="PF02342">
    <property type="entry name" value="TerD"/>
    <property type="match status" value="1"/>
</dbReference>
<proteinExistence type="inferred from homology"/>
<feature type="compositionally biased region" description="Basic residues" evidence="2">
    <location>
        <begin position="249"/>
        <end position="258"/>
    </location>
</feature>
<name>A0A066Z4U6_9ACTN</name>
<sequence>MSTALAKGANVPVLRDGKGPATVLIGLGWQAADDYDLDANALLCDSAGKALSDQHFVFFNNLTSPDGAVTHLGDPGDGTDREQLRVELGAVEQGVQRIVFTVAVYQAEQRRQAFGSVRGAYVRVADAASGAELARYELGPELTTETAVVFGELYRHGGGWKFRAIGQGYSSGLAGIATDFGVAVLAPAPRPLRLLPPRCSCGPGSRRPAGARRRARARAGPRARRGPRAARRRPARDRRRFPDDLLLRPRPRPRHHGRPLVPAVGRPAPDPLLRSLRPARPDHPAAVLHRARRPGLRPAGLPRPAAGLPRSPPGRRLPGRAAPGPPVRHRRPHRRRRGRPGRRRPPQRGPQRRQPGRDRQQLLRGLTAPRRAPAPARSGGAAHHPGSSGRWCPHGTWLPSFANTWASLAEFTHTEMPWA</sequence>
<dbReference type="PANTHER" id="PTHR32097">
    <property type="entry name" value="CAMP-BINDING PROTEIN 1-RELATED"/>
    <property type="match status" value="1"/>
</dbReference>
<feature type="compositionally biased region" description="Low complexity" evidence="2">
    <location>
        <begin position="362"/>
        <end position="388"/>
    </location>
</feature>
<dbReference type="HOGENOM" id="CLU_655187_0_0_11"/>
<evidence type="ECO:0000256" key="1">
    <source>
        <dbReference type="ARBA" id="ARBA00008775"/>
    </source>
</evidence>
<reference evidence="4 5" key="1">
    <citation type="submission" date="2014-05" db="EMBL/GenBank/DDBJ databases">
        <title>Draft Genome Sequence of Kitasatospora cheerisanensis KCTC 2395.</title>
        <authorList>
            <person name="Nam D.H."/>
        </authorList>
    </citation>
    <scope>NUCLEOTIDE SEQUENCE [LARGE SCALE GENOMIC DNA]</scope>
    <source>
        <strain evidence="4 5">KCTC 2395</strain>
    </source>
</reference>
<accession>A0A066Z4U6</accession>
<dbReference type="InterPro" id="IPR051324">
    <property type="entry name" value="Stress/Tellurium_Resist"/>
</dbReference>
<gene>
    <name evidence="4" type="ORF">KCH_10200</name>
</gene>
<organism evidence="4 5">
    <name type="scientific">Kitasatospora cheerisanensis KCTC 2395</name>
    <dbReference type="NCBI Taxonomy" id="1348663"/>
    <lineage>
        <taxon>Bacteria</taxon>
        <taxon>Bacillati</taxon>
        <taxon>Actinomycetota</taxon>
        <taxon>Actinomycetes</taxon>
        <taxon>Kitasatosporales</taxon>
        <taxon>Streptomycetaceae</taxon>
        <taxon>Kitasatospora</taxon>
    </lineage>
</organism>
<comment type="caution">
    <text evidence="4">The sequence shown here is derived from an EMBL/GenBank/DDBJ whole genome shotgun (WGS) entry which is preliminary data.</text>
</comment>
<evidence type="ECO:0000313" key="4">
    <source>
        <dbReference type="EMBL" id="KDN87249.1"/>
    </source>
</evidence>
<dbReference type="eggNOG" id="COG2310">
    <property type="taxonomic scope" value="Bacteria"/>
</dbReference>
<feature type="domain" description="TerD" evidence="3">
    <location>
        <begin position="1"/>
        <end position="180"/>
    </location>
</feature>
<dbReference type="Proteomes" id="UP000027178">
    <property type="component" value="Unassembled WGS sequence"/>
</dbReference>
<feature type="compositionally biased region" description="Low complexity" evidence="2">
    <location>
        <begin position="296"/>
        <end position="322"/>
    </location>
</feature>